<organism evidence="3 4">
    <name type="scientific">Hevea brasiliensis</name>
    <name type="common">Para rubber tree</name>
    <name type="synonym">Siphonia brasiliensis</name>
    <dbReference type="NCBI Taxonomy" id="3981"/>
    <lineage>
        <taxon>Eukaryota</taxon>
        <taxon>Viridiplantae</taxon>
        <taxon>Streptophyta</taxon>
        <taxon>Embryophyta</taxon>
        <taxon>Tracheophyta</taxon>
        <taxon>Spermatophyta</taxon>
        <taxon>Magnoliopsida</taxon>
        <taxon>eudicotyledons</taxon>
        <taxon>Gunneridae</taxon>
        <taxon>Pentapetalae</taxon>
        <taxon>rosids</taxon>
        <taxon>fabids</taxon>
        <taxon>Malpighiales</taxon>
        <taxon>Euphorbiaceae</taxon>
        <taxon>Crotonoideae</taxon>
        <taxon>Micrandreae</taxon>
        <taxon>Hevea</taxon>
    </lineage>
</organism>
<comment type="caution">
    <text evidence="3">The sequence shown here is derived from an EMBL/GenBank/DDBJ whole genome shotgun (WGS) entry which is preliminary data.</text>
</comment>
<dbReference type="InterPro" id="IPR044522">
    <property type="entry name" value="TSO1-like"/>
</dbReference>
<keyword evidence="4" id="KW-1185">Reference proteome</keyword>
<name>A0ABQ9MVM0_HEVBR</name>
<dbReference type="InterPro" id="IPR005172">
    <property type="entry name" value="CRC"/>
</dbReference>
<evidence type="ECO:0000259" key="2">
    <source>
        <dbReference type="PROSITE" id="PS51634"/>
    </source>
</evidence>
<accession>A0ABQ9MVM0</accession>
<evidence type="ECO:0000313" key="3">
    <source>
        <dbReference type="EMBL" id="KAJ9184008.1"/>
    </source>
</evidence>
<proteinExistence type="predicted"/>
<feature type="compositionally biased region" description="Polar residues" evidence="1">
    <location>
        <begin position="639"/>
        <end position="648"/>
    </location>
</feature>
<evidence type="ECO:0000256" key="1">
    <source>
        <dbReference type="SAM" id="MobiDB-lite"/>
    </source>
</evidence>
<reference evidence="3" key="1">
    <citation type="journal article" date="2023" name="Plant Biotechnol. J.">
        <title>Chromosome-level wild Hevea brasiliensis genome provides new tools for genomic-assisted breeding and valuable loci to elevate rubber yield.</title>
        <authorList>
            <person name="Cheng H."/>
            <person name="Song X."/>
            <person name="Hu Y."/>
            <person name="Wu T."/>
            <person name="Yang Q."/>
            <person name="An Z."/>
            <person name="Feng S."/>
            <person name="Deng Z."/>
            <person name="Wu W."/>
            <person name="Zeng X."/>
            <person name="Tu M."/>
            <person name="Wang X."/>
            <person name="Huang H."/>
        </authorList>
    </citation>
    <scope>NUCLEOTIDE SEQUENCE</scope>
    <source>
        <strain evidence="3">MT/VB/25A 57/8</strain>
    </source>
</reference>
<dbReference type="Proteomes" id="UP001174677">
    <property type="component" value="Chromosome 4"/>
</dbReference>
<dbReference type="PANTHER" id="PTHR46159">
    <property type="entry name" value="PROTEIN TESMIN/TSO1-LIKE CXC 2"/>
    <property type="match status" value="1"/>
</dbReference>
<dbReference type="PANTHER" id="PTHR46159:SF6">
    <property type="entry name" value="OS12G0605300 PROTEIN"/>
    <property type="match status" value="1"/>
</dbReference>
<feature type="domain" description="CRC" evidence="2">
    <location>
        <begin position="378"/>
        <end position="437"/>
    </location>
</feature>
<feature type="compositionally biased region" description="Basic residues" evidence="1">
    <location>
        <begin position="649"/>
        <end position="661"/>
    </location>
</feature>
<sequence length="702" mass="76516">MDSPQSANTATSTTANVIAATFSDSSPVQESPFSHYISNLSPIKPLEAAHVAQGFLGVNSPLVFTSPRTIPNRETSFFQSLSKNLGESVTCCNKFITGTHRDNDAGNSATDQLGSSSGCVDEYLYDPMDVDGATFVNLVNPSAKQYDVLQSSAEMDVSQALFEQPEQGLQWQSRFEVKPAHVVQAHEYYSEKVGASFQGAIRNIAHCESEASQLQRGLSRRCLQFEETRWKTTNSIPSPILINNVTGSGSPASAMELESLDSSLVDLTDSLNKKQMVNQSQPTSMFPPRRSEKSPIVVSKPSGIGLHLNSIVNTLPVGHTETASIKSSNCSRLSNLVENVAITPKDRMLETNASLAASAATAESFHIEEPVNMSQPIEHQSTPLNKAKYCDYFAAGIYCAEPCACQGCFNRPEYEDTVLEARQQIESRNPLAFAPKVVQDVHEFAAEDGNQSIPSLARLMYILLVLCEGLQETLDYKYGMTEEMVSYRVSDERSDDFSILPSYAKSIRSSMNSHSNNMIPEKNQGLGYNVAEMMDQFSPRCNTFADICDLTPLQNPSMARASSASSKTRDAAGGSRLQLCPGSGHFSSGRSLRWRSSPITPMTRLGESEAKNQGHDIDSGLYDILEDDTTEILKEAAIPTTSVKASSPNKKRVSPPHKHIHDLRSNSSGGLKSGRKFILKAVPSFPPLTPCIDSKGSTDEKQ</sequence>
<dbReference type="EMBL" id="JARPOI010000004">
    <property type="protein sequence ID" value="KAJ9184008.1"/>
    <property type="molecule type" value="Genomic_DNA"/>
</dbReference>
<feature type="region of interest" description="Disordered" evidence="1">
    <location>
        <begin position="561"/>
        <end position="582"/>
    </location>
</feature>
<evidence type="ECO:0000313" key="4">
    <source>
        <dbReference type="Proteomes" id="UP001174677"/>
    </source>
</evidence>
<feature type="region of interest" description="Disordered" evidence="1">
    <location>
        <begin position="637"/>
        <end position="672"/>
    </location>
</feature>
<protein>
    <recommendedName>
        <fullName evidence="2">CRC domain-containing protein</fullName>
    </recommendedName>
</protein>
<gene>
    <name evidence="3" type="ORF">P3X46_007793</name>
</gene>
<dbReference type="PROSITE" id="PS51634">
    <property type="entry name" value="CRC"/>
    <property type="match status" value="1"/>
</dbReference>